<dbReference type="AlphaFoldDB" id="A0A7X3FJF9"/>
<reference evidence="2 3" key="1">
    <citation type="journal article" date="2019" name="Microorganisms">
        <title>Paenibacillus lutrae sp. nov., A Chitinolytic Species Isolated from A River Otter in Castril Natural Park, Granada, Spain.</title>
        <authorList>
            <person name="Rodriguez M."/>
            <person name="Reina J.C."/>
            <person name="Bejar V."/>
            <person name="Llamas I."/>
        </authorList>
    </citation>
    <scope>NUCLEOTIDE SEQUENCE [LARGE SCALE GENOMIC DNA]</scope>
    <source>
        <strain evidence="2 3">N10</strain>
    </source>
</reference>
<accession>A0A7X3FJF9</accession>
<dbReference type="InterPro" id="IPR016181">
    <property type="entry name" value="Acyl_CoA_acyltransferase"/>
</dbReference>
<feature type="domain" description="N-acetyltransferase" evidence="1">
    <location>
        <begin position="3"/>
        <end position="147"/>
    </location>
</feature>
<protein>
    <submittedName>
        <fullName evidence="2">GNAT family N-acetyltransferase</fullName>
    </submittedName>
</protein>
<dbReference type="CDD" id="cd04301">
    <property type="entry name" value="NAT_SF"/>
    <property type="match status" value="1"/>
</dbReference>
<proteinExistence type="predicted"/>
<dbReference type="EMBL" id="RHLK01000008">
    <property type="protein sequence ID" value="MVP00830.1"/>
    <property type="molecule type" value="Genomic_DNA"/>
</dbReference>
<dbReference type="PROSITE" id="PS51186">
    <property type="entry name" value="GNAT"/>
    <property type="match status" value="1"/>
</dbReference>
<dbReference type="SUPFAM" id="SSF55729">
    <property type="entry name" value="Acyl-CoA N-acyltransferases (Nat)"/>
    <property type="match status" value="1"/>
</dbReference>
<dbReference type="OrthoDB" id="1902415at2"/>
<sequence length="147" mass="17623">MGFSVQKTKEADIKFLAQMNKELIQDEGSRNPMSLEQLEERMNGWLFDEWEIEIIQKDTSVIGYAVYHIRKDDFYPDEKYIYLRQFYMRREHRGKGYGTEALKHLIRYSFPYGAKVSIDVLESNARGSNFWKKFGFEPYYTQMKLSK</sequence>
<dbReference type="Proteomes" id="UP000490800">
    <property type="component" value="Unassembled WGS sequence"/>
</dbReference>
<organism evidence="2 3">
    <name type="scientific">Paenibacillus lutrae</name>
    <dbReference type="NCBI Taxonomy" id="2078573"/>
    <lineage>
        <taxon>Bacteria</taxon>
        <taxon>Bacillati</taxon>
        <taxon>Bacillota</taxon>
        <taxon>Bacilli</taxon>
        <taxon>Bacillales</taxon>
        <taxon>Paenibacillaceae</taxon>
        <taxon>Paenibacillus</taxon>
    </lineage>
</organism>
<keyword evidence="3" id="KW-1185">Reference proteome</keyword>
<evidence type="ECO:0000313" key="2">
    <source>
        <dbReference type="EMBL" id="MVP00830.1"/>
    </source>
</evidence>
<comment type="caution">
    <text evidence="2">The sequence shown here is derived from an EMBL/GenBank/DDBJ whole genome shotgun (WGS) entry which is preliminary data.</text>
</comment>
<dbReference type="Gene3D" id="3.40.630.30">
    <property type="match status" value="1"/>
</dbReference>
<dbReference type="InterPro" id="IPR000182">
    <property type="entry name" value="GNAT_dom"/>
</dbReference>
<dbReference type="RefSeq" id="WP_157336677.1">
    <property type="nucleotide sequence ID" value="NZ_RHLK01000008.1"/>
</dbReference>
<gene>
    <name evidence="2" type="ORF">EDM21_15065</name>
</gene>
<dbReference type="GO" id="GO:0016747">
    <property type="term" value="F:acyltransferase activity, transferring groups other than amino-acyl groups"/>
    <property type="evidence" value="ECO:0007669"/>
    <property type="project" value="InterPro"/>
</dbReference>
<keyword evidence="2" id="KW-0808">Transferase</keyword>
<evidence type="ECO:0000259" key="1">
    <source>
        <dbReference type="PROSITE" id="PS51186"/>
    </source>
</evidence>
<dbReference type="Pfam" id="PF00583">
    <property type="entry name" value="Acetyltransf_1"/>
    <property type="match status" value="1"/>
</dbReference>
<evidence type="ECO:0000313" key="3">
    <source>
        <dbReference type="Proteomes" id="UP000490800"/>
    </source>
</evidence>
<name>A0A7X3FJF9_9BACL</name>